<proteinExistence type="predicted"/>
<sequence length="75" mass="7657">MISGFEAARQARVLVAGFEPAIDGSLQTSGQIRYSNAPCGGEGGGSQGLIILRCVKCFLSDCITGAPCLPKVPAT</sequence>
<protein>
    <submittedName>
        <fullName evidence="1">Uncharacterized protein</fullName>
    </submittedName>
</protein>
<dbReference type="AlphaFoldDB" id="A0AAV4DQI9"/>
<organism evidence="1 2">
    <name type="scientific">Plakobranchus ocellatus</name>
    <dbReference type="NCBI Taxonomy" id="259542"/>
    <lineage>
        <taxon>Eukaryota</taxon>
        <taxon>Metazoa</taxon>
        <taxon>Spiralia</taxon>
        <taxon>Lophotrochozoa</taxon>
        <taxon>Mollusca</taxon>
        <taxon>Gastropoda</taxon>
        <taxon>Heterobranchia</taxon>
        <taxon>Euthyneura</taxon>
        <taxon>Panpulmonata</taxon>
        <taxon>Sacoglossa</taxon>
        <taxon>Placobranchoidea</taxon>
        <taxon>Plakobranchidae</taxon>
        <taxon>Plakobranchus</taxon>
    </lineage>
</organism>
<evidence type="ECO:0000313" key="1">
    <source>
        <dbReference type="EMBL" id="GFO46320.1"/>
    </source>
</evidence>
<gene>
    <name evidence="1" type="ORF">PoB_007282500</name>
</gene>
<reference evidence="1 2" key="1">
    <citation type="journal article" date="2021" name="Elife">
        <title>Chloroplast acquisition without the gene transfer in kleptoplastic sea slugs, Plakobranchus ocellatus.</title>
        <authorList>
            <person name="Maeda T."/>
            <person name="Takahashi S."/>
            <person name="Yoshida T."/>
            <person name="Shimamura S."/>
            <person name="Takaki Y."/>
            <person name="Nagai Y."/>
            <person name="Toyoda A."/>
            <person name="Suzuki Y."/>
            <person name="Arimoto A."/>
            <person name="Ishii H."/>
            <person name="Satoh N."/>
            <person name="Nishiyama T."/>
            <person name="Hasebe M."/>
            <person name="Maruyama T."/>
            <person name="Minagawa J."/>
            <person name="Obokata J."/>
            <person name="Shigenobu S."/>
        </authorList>
    </citation>
    <scope>NUCLEOTIDE SEQUENCE [LARGE SCALE GENOMIC DNA]</scope>
</reference>
<name>A0AAV4DQI9_9GAST</name>
<dbReference type="Proteomes" id="UP000735302">
    <property type="component" value="Unassembled WGS sequence"/>
</dbReference>
<dbReference type="EMBL" id="BLXT01008183">
    <property type="protein sequence ID" value="GFO46320.1"/>
    <property type="molecule type" value="Genomic_DNA"/>
</dbReference>
<evidence type="ECO:0000313" key="2">
    <source>
        <dbReference type="Proteomes" id="UP000735302"/>
    </source>
</evidence>
<keyword evidence="2" id="KW-1185">Reference proteome</keyword>
<comment type="caution">
    <text evidence="1">The sequence shown here is derived from an EMBL/GenBank/DDBJ whole genome shotgun (WGS) entry which is preliminary data.</text>
</comment>
<accession>A0AAV4DQI9</accession>